<protein>
    <submittedName>
        <fullName evidence="6">BglG family transcription antiterminator</fullName>
    </submittedName>
</protein>
<evidence type="ECO:0000259" key="5">
    <source>
        <dbReference type="PROSITE" id="PS51372"/>
    </source>
</evidence>
<reference evidence="6 7" key="1">
    <citation type="submission" date="2023-03" db="EMBL/GenBank/DDBJ databases">
        <title>Bacillus Genome Sequencing.</title>
        <authorList>
            <person name="Dunlap C."/>
        </authorList>
    </citation>
    <scope>NUCLEOTIDE SEQUENCE [LARGE SCALE GENOMIC DNA]</scope>
    <source>
        <strain evidence="6 7">NRS-38</strain>
    </source>
</reference>
<evidence type="ECO:0000256" key="2">
    <source>
        <dbReference type="ARBA" id="ARBA00022737"/>
    </source>
</evidence>
<dbReference type="PANTHER" id="PTHR30185:SF9">
    <property type="entry name" value="MANNITOL-SPECIFIC PHOSPHOTRANSFERASE ENZYME IIA COMPONENT"/>
    <property type="match status" value="1"/>
</dbReference>
<dbReference type="Proteomes" id="UP001339962">
    <property type="component" value="Unassembled WGS sequence"/>
</dbReference>
<dbReference type="SUPFAM" id="SSF52794">
    <property type="entry name" value="PTS system IIB component-like"/>
    <property type="match status" value="1"/>
</dbReference>
<dbReference type="InterPro" id="IPR036095">
    <property type="entry name" value="PTS_EIIB-like_sf"/>
</dbReference>
<accession>A0ABD5IZ37</accession>
<dbReference type="CDD" id="cd00211">
    <property type="entry name" value="PTS_IIA_fru"/>
    <property type="match status" value="1"/>
</dbReference>
<dbReference type="Gene3D" id="3.40.50.2300">
    <property type="match status" value="1"/>
</dbReference>
<dbReference type="Pfam" id="PF00359">
    <property type="entry name" value="PTS_EIIA_2"/>
    <property type="match status" value="1"/>
</dbReference>
<evidence type="ECO:0000313" key="6">
    <source>
        <dbReference type="EMBL" id="MED5053610.1"/>
    </source>
</evidence>
<dbReference type="SUPFAM" id="SSF63520">
    <property type="entry name" value="PTS-regulatory domain, PRD"/>
    <property type="match status" value="2"/>
</dbReference>
<dbReference type="Gene3D" id="1.10.10.10">
    <property type="entry name" value="Winged helix-like DNA-binding domain superfamily/Winged helix DNA-binding domain"/>
    <property type="match status" value="2"/>
</dbReference>
<dbReference type="InterPro" id="IPR011608">
    <property type="entry name" value="PRD"/>
</dbReference>
<keyword evidence="2" id="KW-0677">Repeat</keyword>
<dbReference type="InterPro" id="IPR002178">
    <property type="entry name" value="PTS_EIIA_type-2_dom"/>
</dbReference>
<proteinExistence type="predicted"/>
<comment type="caution">
    <text evidence="6">The sequence shown here is derived from an EMBL/GenBank/DDBJ whole genome shotgun (WGS) entry which is preliminary data.</text>
</comment>
<feature type="domain" description="PTS EIIB type-2" evidence="4">
    <location>
        <begin position="418"/>
        <end position="507"/>
    </location>
</feature>
<evidence type="ECO:0000256" key="1">
    <source>
        <dbReference type="ARBA" id="ARBA00022679"/>
    </source>
</evidence>
<dbReference type="InterPro" id="IPR050661">
    <property type="entry name" value="BglG_antiterminators"/>
</dbReference>
<keyword evidence="1" id="KW-0808">Transferase</keyword>
<dbReference type="RefSeq" id="WP_328219450.1">
    <property type="nucleotide sequence ID" value="NZ_JARTLI010000051.1"/>
</dbReference>
<evidence type="ECO:0000259" key="4">
    <source>
        <dbReference type="PROSITE" id="PS51099"/>
    </source>
</evidence>
<dbReference type="InterPro" id="IPR016152">
    <property type="entry name" value="PTrfase/Anion_transptr"/>
</dbReference>
<name>A0ABD5IZ37_9BACL</name>
<dbReference type="InterPro" id="IPR013011">
    <property type="entry name" value="PTS_EIIB_2"/>
</dbReference>
<dbReference type="Pfam" id="PF00874">
    <property type="entry name" value="PRD"/>
    <property type="match status" value="2"/>
</dbReference>
<dbReference type="SUPFAM" id="SSF46785">
    <property type="entry name" value="Winged helix' DNA-binding domain"/>
    <property type="match status" value="2"/>
</dbReference>
<dbReference type="Pfam" id="PF08279">
    <property type="entry name" value="HTH_11"/>
    <property type="match status" value="1"/>
</dbReference>
<sequence>MYLDKRSKAILSELIWRDSSITVEEITKKFRISRRTVYYDLDKINDWLKSNGLEIVQYFRGKGYYIPEGEREKIAKKLEVADKWEYEYSADERLAWLAIYLLTRDRPLFLEDLSELIRVSRNTTIDDLKKLKKELELYSLQLLSKRGEGYIVQGSEGDKRKAIVYYLSKLIPEPLDWHTFLSNTRALFSEERQKQTILSQELIQIQTILNECEQELNIQFADDTLNSLVLRFWLFGKRIVQGKEISMDPIEKEIINQTKEFQAAKIASKKLEQIYHVLLPEDEVYYLATHLLSAKVQYSAQANEDDETRTLKLVAEKMVTDFQAFACVSFSNKKEVEANLVLHLKPAFYRIKYGLKAENPLADQIKRKYKDVYLITKKVIHHFETLVGESIHDDEIALIAVHFGGWLKKEGLQPEKRKKAIIVCPSGIGTSTILKHQLDGLFSTVDFIDIISAREYENRSYSNVDFIVSTVPIKEAKHPTFIVNPILNDKDKERLIKKVHALTGTEQSAFRVSVDSIMGIIKQYSSIQDEKSLKLALKEYLHQPIMTKEKGEGPNLLDILKGQYVTFLNEVNDWEDAIRKAAHPLLQDKVIQPSYVHAMIQYVKKLGPYNVVVPNVALPHGKPEDGALKLGMSLLILQKPVSFSSKENHQVRLLFVLSSIDNQLHLRALSQLSELLSSRKTVVELMECKTKESVLQILSTS</sequence>
<dbReference type="Gene3D" id="3.40.930.10">
    <property type="entry name" value="Mannitol-specific EII, Chain A"/>
    <property type="match status" value="1"/>
</dbReference>
<dbReference type="InterPro" id="IPR036388">
    <property type="entry name" value="WH-like_DNA-bd_sf"/>
</dbReference>
<dbReference type="SUPFAM" id="SSF55804">
    <property type="entry name" value="Phoshotransferase/anion transport protein"/>
    <property type="match status" value="1"/>
</dbReference>
<gene>
    <name evidence="6" type="ORF">P9850_17645</name>
</gene>
<dbReference type="Gene3D" id="1.10.1790.10">
    <property type="entry name" value="PRD domain"/>
    <property type="match status" value="2"/>
</dbReference>
<feature type="domain" description="PRD" evidence="5">
    <location>
        <begin position="196"/>
        <end position="301"/>
    </location>
</feature>
<dbReference type="AlphaFoldDB" id="A0ABD5IZ37"/>
<dbReference type="InterPro" id="IPR036634">
    <property type="entry name" value="PRD_sf"/>
</dbReference>
<dbReference type="PROSITE" id="PS51099">
    <property type="entry name" value="PTS_EIIB_TYPE_2"/>
    <property type="match status" value="1"/>
</dbReference>
<dbReference type="InterPro" id="IPR036390">
    <property type="entry name" value="WH_DNA-bd_sf"/>
</dbReference>
<dbReference type="GO" id="GO:0016740">
    <property type="term" value="F:transferase activity"/>
    <property type="evidence" value="ECO:0007669"/>
    <property type="project" value="UniProtKB-KW"/>
</dbReference>
<dbReference type="PROSITE" id="PS51094">
    <property type="entry name" value="PTS_EIIA_TYPE_2"/>
    <property type="match status" value="1"/>
</dbReference>
<dbReference type="EMBL" id="JARTLI010000051">
    <property type="protein sequence ID" value="MED5053610.1"/>
    <property type="molecule type" value="Genomic_DNA"/>
</dbReference>
<dbReference type="InterPro" id="IPR013196">
    <property type="entry name" value="HTH_11"/>
</dbReference>
<feature type="domain" description="PRD" evidence="5">
    <location>
        <begin position="306"/>
        <end position="413"/>
    </location>
</feature>
<evidence type="ECO:0000259" key="3">
    <source>
        <dbReference type="PROSITE" id="PS51094"/>
    </source>
</evidence>
<dbReference type="PANTHER" id="PTHR30185">
    <property type="entry name" value="CRYPTIC BETA-GLUCOSIDE BGL OPERON ANTITERMINATOR"/>
    <property type="match status" value="1"/>
</dbReference>
<organism evidence="6 7">
    <name type="scientific">Anoxybacteroides rupiense</name>
    <dbReference type="NCBI Taxonomy" id="311460"/>
    <lineage>
        <taxon>Bacteria</taxon>
        <taxon>Bacillati</taxon>
        <taxon>Bacillota</taxon>
        <taxon>Bacilli</taxon>
        <taxon>Bacillales</taxon>
        <taxon>Anoxybacillaceae</taxon>
        <taxon>Anoxybacteroides</taxon>
    </lineage>
</organism>
<dbReference type="CDD" id="cd05568">
    <property type="entry name" value="PTS_IIB_bgl_like"/>
    <property type="match status" value="1"/>
</dbReference>
<dbReference type="PROSITE" id="PS51372">
    <property type="entry name" value="PRD_2"/>
    <property type="match status" value="2"/>
</dbReference>
<evidence type="ECO:0000313" key="7">
    <source>
        <dbReference type="Proteomes" id="UP001339962"/>
    </source>
</evidence>
<feature type="domain" description="PTS EIIA type-2" evidence="3">
    <location>
        <begin position="558"/>
        <end position="701"/>
    </location>
</feature>